<gene>
    <name evidence="5" type="ORF">C8D88_104286</name>
</gene>
<evidence type="ECO:0000313" key="5">
    <source>
        <dbReference type="EMBL" id="PWK87125.1"/>
    </source>
</evidence>
<dbReference type="EMBL" id="QGHB01000004">
    <property type="protein sequence ID" value="PWK87125.1"/>
    <property type="molecule type" value="Genomic_DNA"/>
</dbReference>
<dbReference type="PANTHER" id="PTHR43248:SF30">
    <property type="entry name" value="AB HYDROLASE-1 DOMAIN-CONTAINING PROTEIN"/>
    <property type="match status" value="1"/>
</dbReference>
<evidence type="ECO:0000259" key="4">
    <source>
        <dbReference type="Pfam" id="PF08386"/>
    </source>
</evidence>
<dbReference type="PANTHER" id="PTHR43248">
    <property type="entry name" value="2-SUCCINYL-6-HYDROXY-2,4-CYCLOHEXADIENE-1-CARBOXYLATE SYNTHASE"/>
    <property type="match status" value="1"/>
</dbReference>
<feature type="domain" description="Peptidase S33 tripeptidyl aminopeptidase-like C-terminal" evidence="4">
    <location>
        <begin position="412"/>
        <end position="513"/>
    </location>
</feature>
<comment type="similarity">
    <text evidence="1">Belongs to the peptidase S33 family.</text>
</comment>
<protein>
    <submittedName>
        <fullName evidence="5">TAP-like protein</fullName>
    </submittedName>
</protein>
<comment type="caution">
    <text evidence="5">The sequence shown here is derived from an EMBL/GenBank/DDBJ whole genome shotgun (WGS) entry which is preliminary data.</text>
</comment>
<evidence type="ECO:0000313" key="6">
    <source>
        <dbReference type="Proteomes" id="UP000246005"/>
    </source>
</evidence>
<dbReference type="InterPro" id="IPR029058">
    <property type="entry name" value="AB_hydrolase_fold"/>
</dbReference>
<sequence length="521" mass="57306">MQPGGWHQRLLTERLELGSFNLKSILITAALLIGLAPASVAVAVAVAEPDAQTPALSWQDCQDGFQCATAKVPLDYDRPSGTKIDLAVIRLPATDPSKRIGSLFVNFGGPGASGVDRLRARGKWEWLFSSELRARFDVVSWDPRGIGRSATVRCFDSVEEQQAFLNSIPVYPDTAAEEPAFYEGYREFVRRCETKSGDLLDHVSSANTARDLDQLRKAVGDRKLTYHGISYGTHLGAIYANMFPDKVRALAFDGALDFIGNATGHGNQGTTVPLDTRQDVPRGVAETFDQFLKLCAAPGAKCAFAGGDLRKKWADLVAKVTASPVTTPDGRFDRVTLISTVWDALAQPENWQDTARILQGVWEAPASLRAASADYVTNRFEGFNAVQCSDSDFPRDTATYTKYGKSEDERVPYWGRAVVYDMMACAFWQGRDEDRYTGPWNRWTSAPILFINSRFDPSTPLHGARDGAAEMARTGFLTVEGYGHTSMYVRSACAEKVKREYLFTGVLPAQKTCGIDKLPFA</sequence>
<accession>A0A316I1W0</accession>
<keyword evidence="2" id="KW-0378">Hydrolase</keyword>
<feature type="domain" description="AB hydrolase-1" evidence="3">
    <location>
        <begin position="124"/>
        <end position="259"/>
    </location>
</feature>
<proteinExistence type="inferred from homology"/>
<dbReference type="Gene3D" id="3.40.50.1820">
    <property type="entry name" value="alpha/beta hydrolase"/>
    <property type="match status" value="1"/>
</dbReference>
<organism evidence="5 6">
    <name type="scientific">Lentzea atacamensis</name>
    <dbReference type="NCBI Taxonomy" id="531938"/>
    <lineage>
        <taxon>Bacteria</taxon>
        <taxon>Bacillati</taxon>
        <taxon>Actinomycetota</taxon>
        <taxon>Actinomycetes</taxon>
        <taxon>Pseudonocardiales</taxon>
        <taxon>Pseudonocardiaceae</taxon>
        <taxon>Lentzea</taxon>
    </lineage>
</organism>
<dbReference type="Pfam" id="PF00561">
    <property type="entry name" value="Abhydrolase_1"/>
    <property type="match status" value="1"/>
</dbReference>
<reference evidence="5 6" key="1">
    <citation type="submission" date="2018-05" db="EMBL/GenBank/DDBJ databases">
        <title>Genomic Encyclopedia of Type Strains, Phase IV (KMG-IV): sequencing the most valuable type-strain genomes for metagenomic binning, comparative biology and taxonomic classification.</title>
        <authorList>
            <person name="Goeker M."/>
        </authorList>
    </citation>
    <scope>NUCLEOTIDE SEQUENCE [LARGE SCALE GENOMIC DNA]</scope>
    <source>
        <strain evidence="5 6">DSM 45480</strain>
    </source>
</reference>
<dbReference type="InterPro" id="IPR000073">
    <property type="entry name" value="AB_hydrolase_1"/>
</dbReference>
<evidence type="ECO:0000259" key="3">
    <source>
        <dbReference type="Pfam" id="PF00561"/>
    </source>
</evidence>
<dbReference type="GO" id="GO:0016787">
    <property type="term" value="F:hydrolase activity"/>
    <property type="evidence" value="ECO:0007669"/>
    <property type="project" value="UniProtKB-KW"/>
</dbReference>
<dbReference type="Pfam" id="PF08386">
    <property type="entry name" value="Abhydrolase_4"/>
    <property type="match status" value="1"/>
</dbReference>
<name>A0A316I1W0_9PSEU</name>
<dbReference type="AlphaFoldDB" id="A0A316I1W0"/>
<dbReference type="Proteomes" id="UP000246005">
    <property type="component" value="Unassembled WGS sequence"/>
</dbReference>
<evidence type="ECO:0000256" key="2">
    <source>
        <dbReference type="ARBA" id="ARBA00022801"/>
    </source>
</evidence>
<dbReference type="InterPro" id="IPR051601">
    <property type="entry name" value="Serine_prot/Carboxylest_S33"/>
</dbReference>
<dbReference type="InterPro" id="IPR013595">
    <property type="entry name" value="Pept_S33_TAP-like_C"/>
</dbReference>
<dbReference type="SUPFAM" id="SSF53474">
    <property type="entry name" value="alpha/beta-Hydrolases"/>
    <property type="match status" value="1"/>
</dbReference>
<evidence type="ECO:0000256" key="1">
    <source>
        <dbReference type="ARBA" id="ARBA00010088"/>
    </source>
</evidence>